<evidence type="ECO:0000313" key="2">
    <source>
        <dbReference type="Proteomes" id="UP000824540"/>
    </source>
</evidence>
<evidence type="ECO:0000313" key="1">
    <source>
        <dbReference type="EMBL" id="KAG9345524.1"/>
    </source>
</evidence>
<sequence>MESEQLFSSSAPYRNSYNSITSASSDEELLDGAGVVMDFHTTEDDNLLDGDASPGASGIAVFQRISDAPVSHCPVPEPSVLSSDAVPVHPNAMEDVPMKVSHRHLSWAVMPAYCIIHLPKNRASFQSLCELLRAAVARPSPISVRFSAHPARARLLPLATRPACDRLSYNDIISPYPSAAAVKQSGPQRARARTHTHAHTCALTESLDGFLKMAARLLSTVTAAASVEGATAL</sequence>
<dbReference type="AlphaFoldDB" id="A0A8T2NZC8"/>
<dbReference type="EMBL" id="JAFBMS010000017">
    <property type="protein sequence ID" value="KAG9345524.1"/>
    <property type="molecule type" value="Genomic_DNA"/>
</dbReference>
<protein>
    <submittedName>
        <fullName evidence="1">Uncharacterized protein</fullName>
    </submittedName>
</protein>
<accession>A0A8T2NZC8</accession>
<comment type="caution">
    <text evidence="1">The sequence shown here is derived from an EMBL/GenBank/DDBJ whole genome shotgun (WGS) entry which is preliminary data.</text>
</comment>
<reference evidence="1" key="1">
    <citation type="thesis" date="2021" institute="BYU ScholarsArchive" country="Provo, UT, USA">
        <title>Applications of and Algorithms for Genome Assembly and Genomic Analyses with an Emphasis on Marine Teleosts.</title>
        <authorList>
            <person name="Pickett B.D."/>
        </authorList>
    </citation>
    <scope>NUCLEOTIDE SEQUENCE</scope>
    <source>
        <strain evidence="1">HI-2016</strain>
    </source>
</reference>
<organism evidence="1 2">
    <name type="scientific">Albula glossodonta</name>
    <name type="common">roundjaw bonefish</name>
    <dbReference type="NCBI Taxonomy" id="121402"/>
    <lineage>
        <taxon>Eukaryota</taxon>
        <taxon>Metazoa</taxon>
        <taxon>Chordata</taxon>
        <taxon>Craniata</taxon>
        <taxon>Vertebrata</taxon>
        <taxon>Euteleostomi</taxon>
        <taxon>Actinopterygii</taxon>
        <taxon>Neopterygii</taxon>
        <taxon>Teleostei</taxon>
        <taxon>Albuliformes</taxon>
        <taxon>Albulidae</taxon>
        <taxon>Albula</taxon>
    </lineage>
</organism>
<dbReference type="Proteomes" id="UP000824540">
    <property type="component" value="Unassembled WGS sequence"/>
</dbReference>
<name>A0A8T2NZC8_9TELE</name>
<gene>
    <name evidence="1" type="ORF">JZ751_008668</name>
</gene>
<keyword evidence="2" id="KW-1185">Reference proteome</keyword>
<dbReference type="OrthoDB" id="8807085at2759"/>
<proteinExistence type="predicted"/>